<protein>
    <submittedName>
        <fullName evidence="6">DNA recombination protein RmuC</fullName>
    </submittedName>
</protein>
<comment type="function">
    <text evidence="1">Involved in DNA recombination.</text>
</comment>
<comment type="similarity">
    <text evidence="2">Belongs to the RmuC family.</text>
</comment>
<dbReference type="EMBL" id="JACNIG010000213">
    <property type="protein sequence ID" value="MBC8432253.1"/>
    <property type="molecule type" value="Genomic_DNA"/>
</dbReference>
<dbReference type="InterPro" id="IPR003798">
    <property type="entry name" value="DNA_recombination_RmuC"/>
</dbReference>
<accession>A0A8J6NTX4</accession>
<dbReference type="Proteomes" id="UP000605201">
    <property type="component" value="Unassembled WGS sequence"/>
</dbReference>
<keyword evidence="4" id="KW-0233">DNA recombination</keyword>
<keyword evidence="3" id="KW-0175">Coiled coil</keyword>
<evidence type="ECO:0000256" key="3">
    <source>
        <dbReference type="ARBA" id="ARBA00023054"/>
    </source>
</evidence>
<keyword evidence="5" id="KW-1133">Transmembrane helix</keyword>
<dbReference type="Pfam" id="PF02646">
    <property type="entry name" value="RmuC"/>
    <property type="match status" value="1"/>
</dbReference>
<name>A0A8J6NTX4_9BACT</name>
<proteinExistence type="inferred from homology"/>
<gene>
    <name evidence="6" type="primary">rmuC</name>
    <name evidence="6" type="ORF">H8D96_10060</name>
</gene>
<evidence type="ECO:0000256" key="4">
    <source>
        <dbReference type="ARBA" id="ARBA00023172"/>
    </source>
</evidence>
<evidence type="ECO:0000256" key="1">
    <source>
        <dbReference type="ARBA" id="ARBA00003416"/>
    </source>
</evidence>
<dbReference type="PANTHER" id="PTHR30563">
    <property type="entry name" value="DNA RECOMBINATION PROTEIN RMUC"/>
    <property type="match status" value="1"/>
</dbReference>
<dbReference type="AlphaFoldDB" id="A0A8J6NTX4"/>
<feature type="transmembrane region" description="Helical" evidence="5">
    <location>
        <begin position="6"/>
        <end position="26"/>
    </location>
</feature>
<evidence type="ECO:0000313" key="6">
    <source>
        <dbReference type="EMBL" id="MBC8432253.1"/>
    </source>
</evidence>
<reference evidence="6 7" key="1">
    <citation type="submission" date="2020-08" db="EMBL/GenBank/DDBJ databases">
        <title>Bridging the membrane lipid divide: bacteria of the FCB group superphylum have the potential to synthesize archaeal ether lipids.</title>
        <authorList>
            <person name="Villanueva L."/>
            <person name="Von Meijenfeldt F.A.B."/>
            <person name="Westbye A.B."/>
            <person name="Yadav S."/>
            <person name="Hopmans E.C."/>
            <person name="Dutilh B.E."/>
            <person name="Sinninghe Damste J.S."/>
        </authorList>
    </citation>
    <scope>NUCLEOTIDE SEQUENCE [LARGE SCALE GENOMIC DNA]</scope>
    <source>
        <strain evidence="6">NIOZ-UU17</strain>
    </source>
</reference>
<evidence type="ECO:0000313" key="7">
    <source>
        <dbReference type="Proteomes" id="UP000605201"/>
    </source>
</evidence>
<organism evidence="6 7">
    <name type="scientific">Candidatus Desulfatibia vada</name>
    <dbReference type="NCBI Taxonomy" id="2841696"/>
    <lineage>
        <taxon>Bacteria</taxon>
        <taxon>Pseudomonadati</taxon>
        <taxon>Thermodesulfobacteriota</taxon>
        <taxon>Desulfobacteria</taxon>
        <taxon>Desulfobacterales</taxon>
        <taxon>Desulfobacterales incertae sedis</taxon>
        <taxon>Candidatus Desulfatibia</taxon>
    </lineage>
</organism>
<evidence type="ECO:0000256" key="2">
    <source>
        <dbReference type="ARBA" id="ARBA00009840"/>
    </source>
</evidence>
<keyword evidence="5" id="KW-0812">Transmembrane</keyword>
<sequence>MIPDILLLLAIVSGFLAGLLIGLAVWHRTRSAYQSEREEFKVRIATLEKGREADMEQLKWTEQAESKMREAFTALASEALKDNSEALSRQARSNLKSLVDPLKENLTSLDGYVRELERARKGAYESLKQQLSQLDATHARLQKTTTTLSQALKSPTVRGRWGELQLRRVVEMAGMVSHVSFDEQTSTESGRPDMIVYLPNGGILPIDSKVPLKSYLTAMEETDDQLRKAHLAKHAKDMRERVKELARKQYWDQFDETPDFVVMFIPNEACLGTAFENDPDLLEYAIDKKVLISSPVNLIALLRAVAYGWQQHQITKNALKIAREGQELYNRLERFIDRLTDVGKYLKRSVEGYNRALGSLDNRLIPAVRRFQEMGLSTTQLDAPPKIEVQPILPPASEIESLNDDD</sequence>
<dbReference type="PANTHER" id="PTHR30563:SF0">
    <property type="entry name" value="DNA RECOMBINATION PROTEIN RMUC"/>
    <property type="match status" value="1"/>
</dbReference>
<comment type="caution">
    <text evidence="6">The sequence shown here is derived from an EMBL/GenBank/DDBJ whole genome shotgun (WGS) entry which is preliminary data.</text>
</comment>
<dbReference type="GO" id="GO:0006310">
    <property type="term" value="P:DNA recombination"/>
    <property type="evidence" value="ECO:0007669"/>
    <property type="project" value="UniProtKB-KW"/>
</dbReference>
<keyword evidence="5" id="KW-0472">Membrane</keyword>
<evidence type="ECO:0000256" key="5">
    <source>
        <dbReference type="SAM" id="Phobius"/>
    </source>
</evidence>